<keyword evidence="2 7" id="KW-0813">Transport</keyword>
<dbReference type="EMBL" id="DWUP01000043">
    <property type="protein sequence ID" value="HJD52517.1"/>
    <property type="molecule type" value="Genomic_DNA"/>
</dbReference>
<dbReference type="Pfam" id="PF13715">
    <property type="entry name" value="CarbopepD_reg_2"/>
    <property type="match status" value="1"/>
</dbReference>
<feature type="signal peptide" evidence="8">
    <location>
        <begin position="1"/>
        <end position="21"/>
    </location>
</feature>
<keyword evidence="3 7" id="KW-1134">Transmembrane beta strand</keyword>
<keyword evidence="5 7" id="KW-0472">Membrane</keyword>
<evidence type="ECO:0000259" key="9">
    <source>
        <dbReference type="Pfam" id="PF07715"/>
    </source>
</evidence>
<evidence type="ECO:0000256" key="3">
    <source>
        <dbReference type="ARBA" id="ARBA00022452"/>
    </source>
</evidence>
<feature type="domain" description="TonB-dependent receptor plug" evidence="9">
    <location>
        <begin position="119"/>
        <end position="243"/>
    </location>
</feature>
<evidence type="ECO:0000256" key="1">
    <source>
        <dbReference type="ARBA" id="ARBA00004571"/>
    </source>
</evidence>
<dbReference type="InterPro" id="IPR023996">
    <property type="entry name" value="TonB-dep_OMP_SusC/RagA"/>
</dbReference>
<dbReference type="Gene3D" id="2.60.40.1120">
    <property type="entry name" value="Carboxypeptidase-like, regulatory domain"/>
    <property type="match status" value="1"/>
</dbReference>
<dbReference type="InterPro" id="IPR039426">
    <property type="entry name" value="TonB-dep_rcpt-like"/>
</dbReference>
<reference evidence="10" key="2">
    <citation type="submission" date="2021-04" db="EMBL/GenBank/DDBJ databases">
        <authorList>
            <person name="Gilroy R."/>
        </authorList>
    </citation>
    <scope>NUCLEOTIDE SEQUENCE</scope>
    <source>
        <strain evidence="10">MalCec1-1739</strain>
    </source>
</reference>
<comment type="caution">
    <text evidence="10">The sequence shown here is derived from an EMBL/GenBank/DDBJ whole genome shotgun (WGS) entry which is preliminary data.</text>
</comment>
<evidence type="ECO:0000256" key="6">
    <source>
        <dbReference type="ARBA" id="ARBA00023237"/>
    </source>
</evidence>
<dbReference type="NCBIfam" id="TIGR04057">
    <property type="entry name" value="SusC_RagA_signa"/>
    <property type="match status" value="1"/>
</dbReference>
<evidence type="ECO:0000313" key="10">
    <source>
        <dbReference type="EMBL" id="HJD52517.1"/>
    </source>
</evidence>
<feature type="chain" id="PRO_5039271572" evidence="8">
    <location>
        <begin position="22"/>
        <end position="1110"/>
    </location>
</feature>
<keyword evidence="6 7" id="KW-0998">Cell outer membrane</keyword>
<dbReference type="SUPFAM" id="SSF49464">
    <property type="entry name" value="Carboxypeptidase regulatory domain-like"/>
    <property type="match status" value="1"/>
</dbReference>
<keyword evidence="8" id="KW-0732">Signal</keyword>
<accession>A0A9D2UHF4</accession>
<proteinExistence type="inferred from homology"/>
<comment type="subcellular location">
    <subcellularLocation>
        <location evidence="1 7">Cell outer membrane</location>
        <topology evidence="1 7">Multi-pass membrane protein</topology>
    </subcellularLocation>
</comment>
<dbReference type="AlphaFoldDB" id="A0A9D2UHF4"/>
<evidence type="ECO:0000256" key="7">
    <source>
        <dbReference type="PROSITE-ProRule" id="PRU01360"/>
    </source>
</evidence>
<gene>
    <name evidence="10" type="ORF">IAA93_02150</name>
</gene>
<reference evidence="10" key="1">
    <citation type="journal article" date="2021" name="PeerJ">
        <title>Extensive microbial diversity within the chicken gut microbiome revealed by metagenomics and culture.</title>
        <authorList>
            <person name="Gilroy R."/>
            <person name="Ravi A."/>
            <person name="Getino M."/>
            <person name="Pursley I."/>
            <person name="Horton D.L."/>
            <person name="Alikhan N.F."/>
            <person name="Baker D."/>
            <person name="Gharbi K."/>
            <person name="Hall N."/>
            <person name="Watson M."/>
            <person name="Adriaenssens E.M."/>
            <person name="Foster-Nyarko E."/>
            <person name="Jarju S."/>
            <person name="Secka A."/>
            <person name="Antonio M."/>
            <person name="Oren A."/>
            <person name="Chaudhuri R.R."/>
            <person name="La Ragione R."/>
            <person name="Hildebrand F."/>
            <person name="Pallen M.J."/>
        </authorList>
    </citation>
    <scope>NUCLEOTIDE SEQUENCE</scope>
    <source>
        <strain evidence="10">MalCec1-1739</strain>
    </source>
</reference>
<evidence type="ECO:0000256" key="4">
    <source>
        <dbReference type="ARBA" id="ARBA00022692"/>
    </source>
</evidence>
<evidence type="ECO:0000256" key="5">
    <source>
        <dbReference type="ARBA" id="ARBA00023136"/>
    </source>
</evidence>
<protein>
    <submittedName>
        <fullName evidence="10">SusC/RagA family TonB-linked outer membrane protein</fullName>
    </submittedName>
</protein>
<sequence length="1110" mass="123604">MRNLFRVFFLLLFLCASVVHAQNITVSGTVTSADDGLGIIGAAVTVKGNTSIGTVTDFEGNFSLRVPTGSTIVISYVGYKSHEVKAVAGKSIKVVLETDSEVIDEVVVTGVQKMDKRLFTGATTKLDADKAKLDGIPDISRALEGRAAGVSVQNVSGTFGTAPKIRVRGATSIYGNSTPLWVVDGVVLEDAVDVSADDLSSGDATTLISSAVAGLNADDIESFQILKDGSATSIYGARAMAGVVVVTTKRGRSGVSTINYTGEFTTRMKPNYRNYNISNSQEQMGIYKEMQAKGWLNFTSLINASTSGVYGRLYSSMTEFDENGNFIVRNSESAMNNYLRQAEMRNTDWFDLLFKNSLMQNHAVSISGGTDKARLYASLSALYDPGWTERSKVNRYTANMNASFSVSKWVTLTLLTSGSYRKQEAPGTLDQTIDAVSGQVSRSFDINPYSYALNTSRTLDPNMTFTRNYAPFNIFDELENNYINLDIKDLRFQAELNWKPILGLEFNGLVAYRVQSSVNEHFVKDHSNMAEAYRAGVDDPNIMYSNPYLYQNPDNPGERPISVMEEGGIYYRNDYSVSQFDFRGTVQYNKVTPDEKHIINILAGMDVNSTDRNQVAFEGYGFLYDNGYIPSMDPNLFLQMKDEGADYYGNTWTYDRSLAYYASANYSYKGKYTFNLTGRYEGSNMLGRSRSARWLPTYNVAFAWNGHEENFFKRIDNWMSHLTLRASYSLTADRGPASVSNALPIYYSTQIWRPDRDLYETGIMLSDIQNSSLTYEKKKEFNIGADLGFFNNRINLTVDAYWRNNYDLIGYINTEGAGGVLSKLGNVAAMKSNGVELTLSTRNVQTKDFTWTTDFTFSKTKTEITDLDSRSSVMDLISGSGYAMLGRPVRSLYSINFQGLNDEGLPTFINEVGELTVSDFNFQEYNNVDKYLVYEGPTDPTITGSFGNIFDYKNWRLNVFITYSFGNKIRLDPVFAAGYSDMTASPKEFKNRWAVPGDEAVTTIPTIASTRQVDNDPYLSYAYNAYNYSTERVANGGFIRMKEISLTYMLPGKFVRKIGLSNASLKVAGTNLFLIYSDKKLNGQDPEFVNSGGVATPMPKQFTFTLRLGI</sequence>
<dbReference type="Gene3D" id="2.40.170.20">
    <property type="entry name" value="TonB-dependent receptor, beta-barrel domain"/>
    <property type="match status" value="1"/>
</dbReference>
<evidence type="ECO:0000313" key="11">
    <source>
        <dbReference type="Proteomes" id="UP000787625"/>
    </source>
</evidence>
<dbReference type="NCBIfam" id="TIGR04056">
    <property type="entry name" value="OMP_RagA_SusC"/>
    <property type="match status" value="1"/>
</dbReference>
<evidence type="ECO:0000256" key="8">
    <source>
        <dbReference type="SAM" id="SignalP"/>
    </source>
</evidence>
<dbReference type="Pfam" id="PF07715">
    <property type="entry name" value="Plug"/>
    <property type="match status" value="1"/>
</dbReference>
<dbReference type="PROSITE" id="PS52016">
    <property type="entry name" value="TONB_DEPENDENT_REC_3"/>
    <property type="match status" value="1"/>
</dbReference>
<dbReference type="Proteomes" id="UP000787625">
    <property type="component" value="Unassembled WGS sequence"/>
</dbReference>
<dbReference type="GO" id="GO:0009279">
    <property type="term" value="C:cell outer membrane"/>
    <property type="evidence" value="ECO:0007669"/>
    <property type="project" value="UniProtKB-SubCell"/>
</dbReference>
<dbReference type="InterPro" id="IPR037066">
    <property type="entry name" value="Plug_dom_sf"/>
</dbReference>
<dbReference type="Gene3D" id="2.170.130.10">
    <property type="entry name" value="TonB-dependent receptor, plug domain"/>
    <property type="match status" value="1"/>
</dbReference>
<dbReference type="SUPFAM" id="SSF56935">
    <property type="entry name" value="Porins"/>
    <property type="match status" value="1"/>
</dbReference>
<name>A0A9D2UHF4_9BACT</name>
<dbReference type="InterPro" id="IPR008969">
    <property type="entry name" value="CarboxyPept-like_regulatory"/>
</dbReference>
<comment type="similarity">
    <text evidence="7">Belongs to the TonB-dependent receptor family.</text>
</comment>
<organism evidence="10 11">
    <name type="scientific">Candidatus Avibacteroides avistercoris</name>
    <dbReference type="NCBI Taxonomy" id="2840690"/>
    <lineage>
        <taxon>Bacteria</taxon>
        <taxon>Pseudomonadati</taxon>
        <taxon>Bacteroidota</taxon>
        <taxon>Bacteroidia</taxon>
        <taxon>Bacteroidales</taxon>
        <taxon>Bacteroidaceae</taxon>
        <taxon>Bacteroidaceae incertae sedis</taxon>
        <taxon>Candidatus Avibacteroides</taxon>
    </lineage>
</organism>
<dbReference type="InterPro" id="IPR012910">
    <property type="entry name" value="Plug_dom"/>
</dbReference>
<dbReference type="InterPro" id="IPR023997">
    <property type="entry name" value="TonB-dep_OMP_SusC/RagA_CS"/>
</dbReference>
<keyword evidence="4 7" id="KW-0812">Transmembrane</keyword>
<dbReference type="InterPro" id="IPR036942">
    <property type="entry name" value="Beta-barrel_TonB_sf"/>
</dbReference>
<evidence type="ECO:0000256" key="2">
    <source>
        <dbReference type="ARBA" id="ARBA00022448"/>
    </source>
</evidence>